<evidence type="ECO:0000256" key="2">
    <source>
        <dbReference type="ARBA" id="ARBA00022670"/>
    </source>
</evidence>
<dbReference type="Gene3D" id="3.30.750.44">
    <property type="match status" value="1"/>
</dbReference>
<feature type="compositionally biased region" description="Basic and acidic residues" evidence="6">
    <location>
        <begin position="427"/>
        <end position="441"/>
    </location>
</feature>
<dbReference type="PANTHER" id="PTHR32060:SF30">
    <property type="entry name" value="CARBOXY-TERMINAL PROCESSING PROTEASE CTPA"/>
    <property type="match status" value="1"/>
</dbReference>
<dbReference type="SMART" id="SM00228">
    <property type="entry name" value="PDZ"/>
    <property type="match status" value="1"/>
</dbReference>
<dbReference type="GO" id="GO:0006508">
    <property type="term" value="P:proteolysis"/>
    <property type="evidence" value="ECO:0007669"/>
    <property type="project" value="UniProtKB-KW"/>
</dbReference>
<evidence type="ECO:0000256" key="3">
    <source>
        <dbReference type="ARBA" id="ARBA00022801"/>
    </source>
</evidence>
<dbReference type="SUPFAM" id="SSF52096">
    <property type="entry name" value="ClpP/crotonase"/>
    <property type="match status" value="1"/>
</dbReference>
<organism evidence="9 10">
    <name type="scientific">Sphaerotilus hippei</name>
    <dbReference type="NCBI Taxonomy" id="744406"/>
    <lineage>
        <taxon>Bacteria</taxon>
        <taxon>Pseudomonadati</taxon>
        <taxon>Pseudomonadota</taxon>
        <taxon>Betaproteobacteria</taxon>
        <taxon>Burkholderiales</taxon>
        <taxon>Sphaerotilaceae</taxon>
        <taxon>Sphaerotilus</taxon>
    </lineage>
</organism>
<dbReference type="Gene3D" id="2.30.42.10">
    <property type="match status" value="1"/>
</dbReference>
<keyword evidence="3 5" id="KW-0378">Hydrolase</keyword>
<dbReference type="PROSITE" id="PS50106">
    <property type="entry name" value="PDZ"/>
    <property type="match status" value="1"/>
</dbReference>
<dbReference type="InterPro" id="IPR005151">
    <property type="entry name" value="Tail-specific_protease"/>
</dbReference>
<evidence type="ECO:0000256" key="1">
    <source>
        <dbReference type="ARBA" id="ARBA00009179"/>
    </source>
</evidence>
<evidence type="ECO:0000313" key="9">
    <source>
        <dbReference type="EMBL" id="PXW97921.1"/>
    </source>
</evidence>
<dbReference type="InterPro" id="IPR004447">
    <property type="entry name" value="Peptidase_S41A"/>
</dbReference>
<comment type="caution">
    <text evidence="9">The sequence shown here is derived from an EMBL/GenBank/DDBJ whole genome shotgun (WGS) entry which is preliminary data.</text>
</comment>
<dbReference type="SUPFAM" id="SSF50156">
    <property type="entry name" value="PDZ domain-like"/>
    <property type="match status" value="1"/>
</dbReference>
<gene>
    <name evidence="9" type="ORF">C7444_10312</name>
</gene>
<feature type="compositionally biased region" description="Basic and acidic residues" evidence="6">
    <location>
        <begin position="471"/>
        <end position="482"/>
    </location>
</feature>
<evidence type="ECO:0000256" key="5">
    <source>
        <dbReference type="RuleBase" id="RU004404"/>
    </source>
</evidence>
<dbReference type="SMART" id="SM00245">
    <property type="entry name" value="TSPc"/>
    <property type="match status" value="1"/>
</dbReference>
<dbReference type="CDD" id="cd07560">
    <property type="entry name" value="Peptidase_S41_CPP"/>
    <property type="match status" value="1"/>
</dbReference>
<name>A0A318H469_9BURK</name>
<feature type="region of interest" description="Disordered" evidence="6">
    <location>
        <begin position="427"/>
        <end position="482"/>
    </location>
</feature>
<dbReference type="NCBIfam" id="TIGR00225">
    <property type="entry name" value="prc"/>
    <property type="match status" value="1"/>
</dbReference>
<feature type="chain" id="PRO_5016451423" evidence="7">
    <location>
        <begin position="28"/>
        <end position="482"/>
    </location>
</feature>
<keyword evidence="2 5" id="KW-0645">Protease</keyword>
<dbReference type="CDD" id="cd06782">
    <property type="entry name" value="cpPDZ_CPP-like"/>
    <property type="match status" value="1"/>
</dbReference>
<evidence type="ECO:0000256" key="7">
    <source>
        <dbReference type="SAM" id="SignalP"/>
    </source>
</evidence>
<dbReference type="GO" id="GO:0030288">
    <property type="term" value="C:outer membrane-bounded periplasmic space"/>
    <property type="evidence" value="ECO:0007669"/>
    <property type="project" value="TreeGrafter"/>
</dbReference>
<keyword evidence="4 5" id="KW-0720">Serine protease</keyword>
<dbReference type="InterPro" id="IPR029045">
    <property type="entry name" value="ClpP/crotonase-like_dom_sf"/>
</dbReference>
<protein>
    <submittedName>
        <fullName evidence="9">Carboxyl-terminal processing protease</fullName>
    </submittedName>
</protein>
<dbReference type="GO" id="GO:0007165">
    <property type="term" value="P:signal transduction"/>
    <property type="evidence" value="ECO:0007669"/>
    <property type="project" value="TreeGrafter"/>
</dbReference>
<dbReference type="FunFam" id="2.30.42.10:FF:000063">
    <property type="entry name" value="Peptidase, S41 family"/>
    <property type="match status" value="1"/>
</dbReference>
<dbReference type="InterPro" id="IPR036034">
    <property type="entry name" value="PDZ_sf"/>
</dbReference>
<dbReference type="GO" id="GO:0004175">
    <property type="term" value="F:endopeptidase activity"/>
    <property type="evidence" value="ECO:0007669"/>
    <property type="project" value="TreeGrafter"/>
</dbReference>
<dbReference type="Pfam" id="PF22694">
    <property type="entry name" value="CtpB_N-like"/>
    <property type="match status" value="1"/>
</dbReference>
<proteinExistence type="inferred from homology"/>
<dbReference type="Proteomes" id="UP000247811">
    <property type="component" value="Unassembled WGS sequence"/>
</dbReference>
<reference evidence="9 10" key="1">
    <citation type="submission" date="2018-05" db="EMBL/GenBank/DDBJ databases">
        <title>Genomic Encyclopedia of Type Strains, Phase IV (KMG-IV): sequencing the most valuable type-strain genomes for metagenomic binning, comparative biology and taxonomic classification.</title>
        <authorList>
            <person name="Goeker M."/>
        </authorList>
    </citation>
    <scope>NUCLEOTIDE SEQUENCE [LARGE SCALE GENOMIC DNA]</scope>
    <source>
        <strain evidence="9 10">DSM 566</strain>
    </source>
</reference>
<dbReference type="Pfam" id="PF13180">
    <property type="entry name" value="PDZ_2"/>
    <property type="match status" value="1"/>
</dbReference>
<dbReference type="Pfam" id="PF03572">
    <property type="entry name" value="Peptidase_S41"/>
    <property type="match status" value="1"/>
</dbReference>
<comment type="similarity">
    <text evidence="1 5">Belongs to the peptidase S41A family.</text>
</comment>
<feature type="domain" description="PDZ" evidence="8">
    <location>
        <begin position="88"/>
        <end position="170"/>
    </location>
</feature>
<dbReference type="AlphaFoldDB" id="A0A318H469"/>
<dbReference type="OrthoDB" id="9812068at2"/>
<dbReference type="PANTHER" id="PTHR32060">
    <property type="entry name" value="TAIL-SPECIFIC PROTEASE"/>
    <property type="match status" value="1"/>
</dbReference>
<dbReference type="Gene3D" id="3.90.226.10">
    <property type="entry name" value="2-enoyl-CoA Hydratase, Chain A, domain 1"/>
    <property type="match status" value="1"/>
</dbReference>
<keyword evidence="10" id="KW-1185">Reference proteome</keyword>
<accession>A0A318H469</accession>
<dbReference type="InterPro" id="IPR055210">
    <property type="entry name" value="CtpA/B_N"/>
</dbReference>
<evidence type="ECO:0000259" key="8">
    <source>
        <dbReference type="PROSITE" id="PS50106"/>
    </source>
</evidence>
<dbReference type="RefSeq" id="WP_110399502.1">
    <property type="nucleotide sequence ID" value="NZ_QJJS01000003.1"/>
</dbReference>
<evidence type="ECO:0000256" key="6">
    <source>
        <dbReference type="SAM" id="MobiDB-lite"/>
    </source>
</evidence>
<dbReference type="GO" id="GO:0008236">
    <property type="term" value="F:serine-type peptidase activity"/>
    <property type="evidence" value="ECO:0007669"/>
    <property type="project" value="UniProtKB-KW"/>
</dbReference>
<dbReference type="InterPro" id="IPR001478">
    <property type="entry name" value="PDZ"/>
</dbReference>
<sequence length="482" mass="52174">MGSKLKVAGWLALGAVAGALTTMQLQATARSSMSPLPIEEMQQMAAVFDLVKRSYVEPVDEKKLIRDAIGGMVSGLDPHSVYFEGQAYKEFREGISGKFTGVGIQIEMEDGLVKVVSPIEGSPAFRAGIASGDLITRIDDAAVKGLTMDQAVKRMRGPSGTKVMLTVFRKSENRSFPVSILREEIKNKSVRSKVVEPGYAWIRINQFQEPTLRDFSEQLKDIFKQEPGLKGLVLDLRTDPGGLLDTAVGVSAAFLPRDVVVVSTNGQVAEARSTLKASPTYYSRDGSDLLAGLPALVKSVPVVVLVNESSASASEIVAGALKDHKRAVIMGSQTFGKGSVQSEINRLPLPNTSLKITTARYYTPSGQSIQAKGIVPDVLVDETAEGSPFAALRMREADLDRHLTASGEADKKDAAREKAREEALRKLEEANAKNKDAKPPRLPEFGSPEDFQLQQALNRLKGKPVLVSKTQTERKVDEPKAN</sequence>
<evidence type="ECO:0000256" key="4">
    <source>
        <dbReference type="ARBA" id="ARBA00022825"/>
    </source>
</evidence>
<dbReference type="EMBL" id="QJJS01000003">
    <property type="protein sequence ID" value="PXW97921.1"/>
    <property type="molecule type" value="Genomic_DNA"/>
</dbReference>
<keyword evidence="7" id="KW-0732">Signal</keyword>
<evidence type="ECO:0000313" key="10">
    <source>
        <dbReference type="Proteomes" id="UP000247811"/>
    </source>
</evidence>
<feature type="signal peptide" evidence="7">
    <location>
        <begin position="1"/>
        <end position="27"/>
    </location>
</feature>